<accession>A0A6B0SR62</accession>
<evidence type="ECO:0000313" key="5">
    <source>
        <dbReference type="Proteomes" id="UP000471521"/>
    </source>
</evidence>
<reference evidence="4 5" key="1">
    <citation type="submission" date="2019-12" db="EMBL/GenBank/DDBJ databases">
        <title>Isolation and characterization of three novel carbon monoxide-oxidizing members of Halobacteria from salione crusts and soils.</title>
        <authorList>
            <person name="Myers M.R."/>
            <person name="King G.M."/>
        </authorList>
    </citation>
    <scope>NUCLEOTIDE SEQUENCE [LARGE SCALE GENOMIC DNA]</scope>
    <source>
        <strain evidence="4 5">PCN9</strain>
    </source>
</reference>
<dbReference type="RefSeq" id="WP_159527457.1">
    <property type="nucleotide sequence ID" value="NZ_WUUU01000193.1"/>
</dbReference>
<dbReference type="PANTHER" id="PTHR43380">
    <property type="entry name" value="2-OXOISOVALERATE DEHYDROGENASE SUBUNIT ALPHA, MITOCHONDRIAL"/>
    <property type="match status" value="1"/>
</dbReference>
<dbReference type="Pfam" id="PF00676">
    <property type="entry name" value="E1_dh"/>
    <property type="match status" value="1"/>
</dbReference>
<keyword evidence="5" id="KW-1185">Reference proteome</keyword>
<keyword evidence="1" id="KW-0560">Oxidoreductase</keyword>
<dbReference type="OrthoDB" id="25266at2157"/>
<feature type="region of interest" description="Disordered" evidence="2">
    <location>
        <begin position="347"/>
        <end position="378"/>
    </location>
</feature>
<organism evidence="4 5">
    <name type="scientific">Halobacterium bonnevillei</name>
    <dbReference type="NCBI Taxonomy" id="2692200"/>
    <lineage>
        <taxon>Archaea</taxon>
        <taxon>Methanobacteriati</taxon>
        <taxon>Methanobacteriota</taxon>
        <taxon>Stenosarchaea group</taxon>
        <taxon>Halobacteria</taxon>
        <taxon>Halobacteriales</taxon>
        <taxon>Halobacteriaceae</taxon>
        <taxon>Halobacterium</taxon>
    </lineage>
</organism>
<dbReference type="InterPro" id="IPR050771">
    <property type="entry name" value="Alpha-ketoacid_DH_E1_comp"/>
</dbReference>
<evidence type="ECO:0000256" key="2">
    <source>
        <dbReference type="SAM" id="MobiDB-lite"/>
    </source>
</evidence>
<dbReference type="Proteomes" id="UP000471521">
    <property type="component" value="Unassembled WGS sequence"/>
</dbReference>
<comment type="caution">
    <text evidence="4">The sequence shown here is derived from an EMBL/GenBank/DDBJ whole genome shotgun (WGS) entry which is preliminary data.</text>
</comment>
<dbReference type="EMBL" id="WUUU01000193">
    <property type="protein sequence ID" value="MXR22063.1"/>
    <property type="molecule type" value="Genomic_DNA"/>
</dbReference>
<sequence length="378" mass="42318">MALWSEERPSEDFYRVLAPDGTLVGDPPDLDDDELRELYWTMKLTRAFEDKALRMQRSGEVSIISRCRGEEATPLGAAAALSPGDWCFPLYRQRSGLVYWGVPLDRQLANLMGAEPETIDDHLPLDDATEPPVNFSPGYVPLGANLPNTVGSALTDKLNDRDTVSLTFVGDGSTSQGDFHDALNFAGVFEVPAVFICQNNQWAISVPAHRQTASETFAEKSDAYGVPNERVDGNDIFAVYEKATEAVERARNGEGPTFVECVTYRIVEHNTADEPSVYRDEEQREYWLERDPIDRYEAYLLAEGVLTDEDIDAMEDEISEEVASAVAAARDVPESAPHRMFDNHLRGESWNESHQRAELERELDGKNPFVDWTGEGFE</sequence>
<protein>
    <submittedName>
        <fullName evidence="4">2-oxo acid dehydrogenase</fullName>
    </submittedName>
</protein>
<feature type="domain" description="Dehydrogenase E1 component" evidence="3">
    <location>
        <begin position="41"/>
        <end position="337"/>
    </location>
</feature>
<dbReference type="AlphaFoldDB" id="A0A6B0SR62"/>
<evidence type="ECO:0000259" key="3">
    <source>
        <dbReference type="Pfam" id="PF00676"/>
    </source>
</evidence>
<gene>
    <name evidence="4" type="ORF">GRX66_16205</name>
</gene>
<dbReference type="InterPro" id="IPR029061">
    <property type="entry name" value="THDP-binding"/>
</dbReference>
<dbReference type="CDD" id="cd02000">
    <property type="entry name" value="TPP_E1_PDC_ADC_BCADC"/>
    <property type="match status" value="1"/>
</dbReference>
<name>A0A6B0SR62_9EURY</name>
<dbReference type="GO" id="GO:0009083">
    <property type="term" value="P:branched-chain amino acid catabolic process"/>
    <property type="evidence" value="ECO:0007669"/>
    <property type="project" value="TreeGrafter"/>
</dbReference>
<dbReference type="PANTHER" id="PTHR43380:SF1">
    <property type="entry name" value="2-OXOISOVALERATE DEHYDROGENASE SUBUNIT ALPHA, MITOCHONDRIAL"/>
    <property type="match status" value="1"/>
</dbReference>
<evidence type="ECO:0000256" key="1">
    <source>
        <dbReference type="ARBA" id="ARBA00023002"/>
    </source>
</evidence>
<dbReference type="SUPFAM" id="SSF52518">
    <property type="entry name" value="Thiamin diphosphate-binding fold (THDP-binding)"/>
    <property type="match status" value="1"/>
</dbReference>
<dbReference type="GO" id="GO:0016624">
    <property type="term" value="F:oxidoreductase activity, acting on the aldehyde or oxo group of donors, disulfide as acceptor"/>
    <property type="evidence" value="ECO:0007669"/>
    <property type="project" value="InterPro"/>
</dbReference>
<dbReference type="InterPro" id="IPR001017">
    <property type="entry name" value="DH_E1"/>
</dbReference>
<dbReference type="GO" id="GO:0044272">
    <property type="term" value="P:sulfur compound biosynthetic process"/>
    <property type="evidence" value="ECO:0007669"/>
    <property type="project" value="UniProtKB-ARBA"/>
</dbReference>
<proteinExistence type="predicted"/>
<feature type="compositionally biased region" description="Basic and acidic residues" evidence="2">
    <location>
        <begin position="347"/>
        <end position="365"/>
    </location>
</feature>
<dbReference type="Gene3D" id="3.40.50.970">
    <property type="match status" value="1"/>
</dbReference>
<evidence type="ECO:0000313" key="4">
    <source>
        <dbReference type="EMBL" id="MXR22063.1"/>
    </source>
</evidence>